<evidence type="ECO:0000313" key="2">
    <source>
        <dbReference type="Proteomes" id="UP000092884"/>
    </source>
</evidence>
<name>A0A1B1U5T1_9HELI</name>
<proteinExistence type="predicted"/>
<dbReference type="KEGG" id="het:BBW65_04735"/>
<protein>
    <recommendedName>
        <fullName evidence="3">Glycosyltransferase</fullName>
    </recommendedName>
</protein>
<dbReference type="OrthoDB" id="9815673at2"/>
<reference evidence="2" key="1">
    <citation type="submission" date="2016-07" db="EMBL/GenBank/DDBJ databases">
        <authorList>
            <person name="Florea S."/>
            <person name="Webb J.S."/>
            <person name="Jaromczyk J."/>
            <person name="Schardl C.L."/>
        </authorList>
    </citation>
    <scope>NUCLEOTIDE SEQUENCE [LARGE SCALE GENOMIC DNA]</scope>
    <source>
        <strain evidence="2">MIT 01-6242</strain>
    </source>
</reference>
<evidence type="ECO:0008006" key="3">
    <source>
        <dbReference type="Google" id="ProtNLM"/>
    </source>
</evidence>
<accession>A0A1B1U5T1</accession>
<dbReference type="Proteomes" id="UP000092884">
    <property type="component" value="Chromosome"/>
</dbReference>
<dbReference type="AlphaFoldDB" id="A0A1B1U5T1"/>
<sequence length="669" mass="77781">MSKMREYLHTILTLETKSQLDAFVSGLQTIEAQEIEAWFVEDRALGVEVAQNLACKVLDLVLQKGELAHNTYLLLYVFYAPIVPSDGFVADERLTNYIQTAQQYFLGQNIGEYENLMLLELEVLCLMLQGEAQMAIKKYIQGVCHLQMHLSSAGQTAEFIRQFFPKLGISMEFFLESIKEILHKDHYMQLPMMRRRSILNWQLHCFWNVSSFFNHRSWLELYVYWKELFDLHLQDDSLESLDHCMYLQFFIYHMCGNSYESQKQWKEFLQEIDLVACRVYEDFAQKHALAYDAMPQTDKIVIGVLRDRLVENSPFKVEYSFMKQILQDEEFKQRYVIKIYPMNLLEKSENTSTAISDYEGLGIEIVDVTSTYNQDGFYNSHLQKALALAQRIKQDQVTYLISPNNGYGISDFVLSTRCAPYRIFWSHGNFVYDIPSLDCKITHICGNEALINREGNAFVGIPVAMDRRFYNPLVSDKLIASHRARFPKEALILGTIGRLVKINSLPYLQMLVRIMRHFPQSIYLACGSGNIAEIEDKLKSILGAEYAQWRERFYFCGYVDSGVYGHIIDFWLDSFPMEQGESRIEYVAKGKLSLVLVKNPQMVQKEWITMAVDEEDYYQKALHLLSLSKAQKDALIAENMAGLERYNEKRNKMGVSHFLNMLQSLCKES</sequence>
<dbReference type="STRING" id="222136.BBW65_04735"/>
<dbReference type="EMBL" id="CP016503">
    <property type="protein sequence ID" value="ANV98147.1"/>
    <property type="molecule type" value="Genomic_DNA"/>
</dbReference>
<dbReference type="Gene3D" id="3.40.50.2000">
    <property type="entry name" value="Glycogen Phosphorylase B"/>
    <property type="match status" value="1"/>
</dbReference>
<keyword evidence="2" id="KW-1185">Reference proteome</keyword>
<evidence type="ECO:0000313" key="1">
    <source>
        <dbReference type="EMBL" id="ANV98147.1"/>
    </source>
</evidence>
<gene>
    <name evidence="1" type="ORF">BBW65_04735</name>
</gene>
<organism evidence="1 2">
    <name type="scientific">Helicobacter enhydrae</name>
    <dbReference type="NCBI Taxonomy" id="222136"/>
    <lineage>
        <taxon>Bacteria</taxon>
        <taxon>Pseudomonadati</taxon>
        <taxon>Campylobacterota</taxon>
        <taxon>Epsilonproteobacteria</taxon>
        <taxon>Campylobacterales</taxon>
        <taxon>Helicobacteraceae</taxon>
        <taxon>Helicobacter</taxon>
    </lineage>
</organism>